<dbReference type="GO" id="GO:0016779">
    <property type="term" value="F:nucleotidyltransferase activity"/>
    <property type="evidence" value="ECO:0007669"/>
    <property type="project" value="UniProtKB-KW"/>
</dbReference>
<accession>W2C4S2</accession>
<dbReference type="InterPro" id="IPR029044">
    <property type="entry name" value="Nucleotide-diphossugar_trans"/>
</dbReference>
<organism evidence="4 5">
    <name type="scientific">Tannerella sp. oral taxon BU063 isolate Cell 2</name>
    <dbReference type="NCBI Taxonomy" id="1411148"/>
    <lineage>
        <taxon>Bacteria</taxon>
        <taxon>Pseudomonadati</taxon>
        <taxon>Bacteroidota</taxon>
        <taxon>Bacteroidia</taxon>
        <taxon>Bacteroidales</taxon>
        <taxon>Tannerellaceae</taxon>
        <taxon>Tannerella</taxon>
    </lineage>
</organism>
<evidence type="ECO:0000259" key="3">
    <source>
        <dbReference type="Pfam" id="PF00483"/>
    </source>
</evidence>
<comment type="caution">
    <text evidence="4">The sequence shown here is derived from an EMBL/GenBank/DDBJ whole genome shotgun (WGS) entry which is preliminary data.</text>
</comment>
<dbReference type="EMBL" id="AYUF01000390">
    <property type="protein sequence ID" value="ETK02204.1"/>
    <property type="molecule type" value="Genomic_DNA"/>
</dbReference>
<dbReference type="AlphaFoldDB" id="W2C4S2"/>
<dbReference type="PANTHER" id="PTHR43584:SF8">
    <property type="entry name" value="N-ACETYLMURAMATE ALPHA-1-PHOSPHATE URIDYLYLTRANSFERASE"/>
    <property type="match status" value="1"/>
</dbReference>
<feature type="domain" description="Nucleotidyl transferase" evidence="3">
    <location>
        <begin position="5"/>
        <end position="231"/>
    </location>
</feature>
<dbReference type="SUPFAM" id="SSF53448">
    <property type="entry name" value="Nucleotide-diphospho-sugar transferases"/>
    <property type="match status" value="1"/>
</dbReference>
<dbReference type="InterPro" id="IPR050065">
    <property type="entry name" value="GlmU-like"/>
</dbReference>
<dbReference type="PATRIC" id="fig|1411148.3.peg.823"/>
<dbReference type="InterPro" id="IPR005835">
    <property type="entry name" value="NTP_transferase_dom"/>
</dbReference>
<protein>
    <submittedName>
        <fullName evidence="4">Nucleoside-diphosphate-sugar pyrophosphorylase</fullName>
    </submittedName>
</protein>
<dbReference type="Gene3D" id="3.90.550.10">
    <property type="entry name" value="Spore Coat Polysaccharide Biosynthesis Protein SpsA, Chain A"/>
    <property type="match status" value="1"/>
</dbReference>
<evidence type="ECO:0000313" key="5">
    <source>
        <dbReference type="Proteomes" id="UP000018837"/>
    </source>
</evidence>
<evidence type="ECO:0000313" key="4">
    <source>
        <dbReference type="EMBL" id="ETK02204.1"/>
    </source>
</evidence>
<keyword evidence="1" id="KW-0808">Transferase</keyword>
<proteinExistence type="predicted"/>
<dbReference type="Proteomes" id="UP000018837">
    <property type="component" value="Unassembled WGS sequence"/>
</dbReference>
<dbReference type="PANTHER" id="PTHR43584">
    <property type="entry name" value="NUCLEOTIDYL TRANSFERASE"/>
    <property type="match status" value="1"/>
</dbReference>
<evidence type="ECO:0000256" key="2">
    <source>
        <dbReference type="ARBA" id="ARBA00022695"/>
    </source>
</evidence>
<dbReference type="Pfam" id="PF00483">
    <property type="entry name" value="NTP_transferase"/>
    <property type="match status" value="1"/>
</dbReference>
<gene>
    <name evidence="4" type="ORF">N425_05645</name>
</gene>
<reference evidence="4 5" key="1">
    <citation type="submission" date="2013-11" db="EMBL/GenBank/DDBJ databases">
        <title>Single cell genomics of uncultured Tannerella BU063 (oral taxon 286).</title>
        <authorList>
            <person name="Beall C.J."/>
            <person name="Campbell A.G."/>
            <person name="Griffen A.L."/>
            <person name="Podar M."/>
            <person name="Leys E.J."/>
        </authorList>
    </citation>
    <scope>NUCLEOTIDE SEQUENCE [LARGE SCALE GENOMIC DNA]</scope>
    <source>
        <strain evidence="4">Cell 2</strain>
    </source>
</reference>
<name>W2C4S2_9BACT</name>
<keyword evidence="2" id="KW-0548">Nucleotidyltransferase</keyword>
<evidence type="ECO:0000256" key="1">
    <source>
        <dbReference type="ARBA" id="ARBA00022679"/>
    </source>
</evidence>
<sequence length="236" mass="26213">MDYAIIAAGEGSRLVEEGVTTPKPLVRLLGEPMIDRLMGLFLRHGATSISVIVNEEMTDVQHHMEQLELPVPLNLVVRSTPSSMHSFHALRPFLTSDTCCLTTVDTVFREEPFAAYIDAFERSPLLDGMMAVTAYVDDEAPLYVRTDSAGMIRGFLDREEGQAAGCQYVSGGMYCLRRSALDVLDQAMEQGVSRMRNYQRMLVSEGLRLRAYAFDKILDIDHAADIAKAEAFLSTP</sequence>